<dbReference type="GeneID" id="106812443"/>
<accession>A0ABM1EHZ3</accession>
<dbReference type="InterPro" id="IPR008717">
    <property type="entry name" value="Noggin"/>
</dbReference>
<keyword evidence="3" id="KW-0217">Developmental protein</keyword>
<feature type="chain" id="PRO_5047162839" evidence="6">
    <location>
        <begin position="32"/>
        <end position="243"/>
    </location>
</feature>
<comment type="subcellular location">
    <subcellularLocation>
        <location evidence="1">Secreted</location>
    </subcellularLocation>
</comment>
<evidence type="ECO:0000256" key="2">
    <source>
        <dbReference type="ARBA" id="ARBA00007480"/>
    </source>
</evidence>
<evidence type="ECO:0000256" key="3">
    <source>
        <dbReference type="ARBA" id="ARBA00022473"/>
    </source>
</evidence>
<sequence>MKSLTMTEVQRATLLLVCSVCLWPARQTADARNTQHLLDMARQMRPRPSDDLPIVDLKEPPGEMYDPSSRDLDFKTLKKRLGRAYDKEHMSAKRPLESILHPNGTLHFGYKKNKQGRPIGRGMPGNIKALDAPPLVGGRNFKMRVNEKSRRKFQQWLWAYTYCPVVHKWKDLGVRFWPRWIREGRCYSEPGYSCSVPAGMSCRPSTQTNITILRWHCPRWNPKQPCSWIRIQYPIINKCECSC</sequence>
<dbReference type="Gene3D" id="1.10.287.520">
    <property type="entry name" value="Helix hairpin bin"/>
    <property type="match status" value="1"/>
</dbReference>
<dbReference type="SUPFAM" id="SSF57501">
    <property type="entry name" value="Cystine-knot cytokines"/>
    <property type="match status" value="1"/>
</dbReference>
<keyword evidence="7" id="KW-1185">Reference proteome</keyword>
<evidence type="ECO:0000256" key="6">
    <source>
        <dbReference type="SAM" id="SignalP"/>
    </source>
</evidence>
<dbReference type="PANTHER" id="PTHR10494:SF6">
    <property type="entry name" value="NOGGIN"/>
    <property type="match status" value="1"/>
</dbReference>
<keyword evidence="5 6" id="KW-0732">Signal</keyword>
<organism evidence="7 8">
    <name type="scientific">Priapulus caudatus</name>
    <name type="common">Priapulid worm</name>
    <dbReference type="NCBI Taxonomy" id="37621"/>
    <lineage>
        <taxon>Eukaryota</taxon>
        <taxon>Metazoa</taxon>
        <taxon>Ecdysozoa</taxon>
        <taxon>Scalidophora</taxon>
        <taxon>Priapulida</taxon>
        <taxon>Priapulimorpha</taxon>
        <taxon>Priapulimorphida</taxon>
        <taxon>Priapulidae</taxon>
        <taxon>Priapulus</taxon>
    </lineage>
</organism>
<dbReference type="Pfam" id="PF05806">
    <property type="entry name" value="Noggin"/>
    <property type="match status" value="1"/>
</dbReference>
<evidence type="ECO:0000256" key="4">
    <source>
        <dbReference type="ARBA" id="ARBA00022525"/>
    </source>
</evidence>
<dbReference type="Gene3D" id="2.10.90.10">
    <property type="entry name" value="Cystine-knot cytokines"/>
    <property type="match status" value="1"/>
</dbReference>
<dbReference type="RefSeq" id="XP_014671814.1">
    <property type="nucleotide sequence ID" value="XM_014816328.1"/>
</dbReference>
<keyword evidence="4" id="KW-0964">Secreted</keyword>
<dbReference type="InterPro" id="IPR029034">
    <property type="entry name" value="Cystine-knot_cytokine"/>
</dbReference>
<dbReference type="PIRSF" id="PIRSF008129">
    <property type="entry name" value="Noggin"/>
    <property type="match status" value="1"/>
</dbReference>
<reference evidence="8" key="1">
    <citation type="submission" date="2025-08" db="UniProtKB">
        <authorList>
            <consortium name="RefSeq"/>
        </authorList>
    </citation>
    <scope>IDENTIFICATION</scope>
</reference>
<evidence type="ECO:0000256" key="1">
    <source>
        <dbReference type="ARBA" id="ARBA00004613"/>
    </source>
</evidence>
<dbReference type="PANTHER" id="PTHR10494">
    <property type="entry name" value="BONE MORPHOGENETIC PROTEIN INHIBITOR, NOGGIN"/>
    <property type="match status" value="1"/>
</dbReference>
<name>A0ABM1EHZ3_PRICU</name>
<protein>
    <submittedName>
        <fullName evidence="8">Noggin-2-like</fullName>
    </submittedName>
</protein>
<proteinExistence type="inferred from homology"/>
<evidence type="ECO:0000313" key="8">
    <source>
        <dbReference type="RefSeq" id="XP_014671814.1"/>
    </source>
</evidence>
<comment type="similarity">
    <text evidence="2">Belongs to the noggin family.</text>
</comment>
<feature type="signal peptide" evidence="6">
    <location>
        <begin position="1"/>
        <end position="31"/>
    </location>
</feature>
<gene>
    <name evidence="8" type="primary">LOC106812443</name>
</gene>
<evidence type="ECO:0000256" key="5">
    <source>
        <dbReference type="ARBA" id="ARBA00022729"/>
    </source>
</evidence>
<evidence type="ECO:0000313" key="7">
    <source>
        <dbReference type="Proteomes" id="UP000695022"/>
    </source>
</evidence>
<dbReference type="Proteomes" id="UP000695022">
    <property type="component" value="Unplaced"/>
</dbReference>